<organism evidence="1 2">
    <name type="scientific">Dreissena polymorpha</name>
    <name type="common">Zebra mussel</name>
    <name type="synonym">Mytilus polymorpha</name>
    <dbReference type="NCBI Taxonomy" id="45954"/>
    <lineage>
        <taxon>Eukaryota</taxon>
        <taxon>Metazoa</taxon>
        <taxon>Spiralia</taxon>
        <taxon>Lophotrochozoa</taxon>
        <taxon>Mollusca</taxon>
        <taxon>Bivalvia</taxon>
        <taxon>Autobranchia</taxon>
        <taxon>Heteroconchia</taxon>
        <taxon>Euheterodonta</taxon>
        <taxon>Imparidentia</taxon>
        <taxon>Neoheterodontei</taxon>
        <taxon>Myida</taxon>
        <taxon>Dreissenoidea</taxon>
        <taxon>Dreissenidae</taxon>
        <taxon>Dreissena</taxon>
    </lineage>
</organism>
<dbReference type="AlphaFoldDB" id="A0A9D4F1G2"/>
<dbReference type="EMBL" id="JAIWYP010000008">
    <property type="protein sequence ID" value="KAH3789584.1"/>
    <property type="molecule type" value="Genomic_DNA"/>
</dbReference>
<name>A0A9D4F1G2_DREPO</name>
<protein>
    <submittedName>
        <fullName evidence="1">Uncharacterized protein</fullName>
    </submittedName>
</protein>
<evidence type="ECO:0000313" key="1">
    <source>
        <dbReference type="EMBL" id="KAH3789584.1"/>
    </source>
</evidence>
<dbReference type="Proteomes" id="UP000828390">
    <property type="component" value="Unassembled WGS sequence"/>
</dbReference>
<gene>
    <name evidence="1" type="ORF">DPMN_167768</name>
</gene>
<accession>A0A9D4F1G2</accession>
<keyword evidence="2" id="KW-1185">Reference proteome</keyword>
<evidence type="ECO:0000313" key="2">
    <source>
        <dbReference type="Proteomes" id="UP000828390"/>
    </source>
</evidence>
<proteinExistence type="predicted"/>
<reference evidence="1" key="1">
    <citation type="journal article" date="2019" name="bioRxiv">
        <title>The Genome of the Zebra Mussel, Dreissena polymorpha: A Resource for Invasive Species Research.</title>
        <authorList>
            <person name="McCartney M.A."/>
            <person name="Auch B."/>
            <person name="Kono T."/>
            <person name="Mallez S."/>
            <person name="Zhang Y."/>
            <person name="Obille A."/>
            <person name="Becker A."/>
            <person name="Abrahante J.E."/>
            <person name="Garbe J."/>
            <person name="Badalamenti J.P."/>
            <person name="Herman A."/>
            <person name="Mangelson H."/>
            <person name="Liachko I."/>
            <person name="Sullivan S."/>
            <person name="Sone E.D."/>
            <person name="Koren S."/>
            <person name="Silverstein K.A.T."/>
            <person name="Beckman K.B."/>
            <person name="Gohl D.M."/>
        </authorList>
    </citation>
    <scope>NUCLEOTIDE SEQUENCE</scope>
    <source>
        <strain evidence="1">Duluth1</strain>
        <tissue evidence="1">Whole animal</tissue>
    </source>
</reference>
<comment type="caution">
    <text evidence="1">The sequence shown here is derived from an EMBL/GenBank/DDBJ whole genome shotgun (WGS) entry which is preliminary data.</text>
</comment>
<reference evidence="1" key="2">
    <citation type="submission" date="2020-11" db="EMBL/GenBank/DDBJ databases">
        <authorList>
            <person name="McCartney M.A."/>
            <person name="Auch B."/>
            <person name="Kono T."/>
            <person name="Mallez S."/>
            <person name="Becker A."/>
            <person name="Gohl D.M."/>
            <person name="Silverstein K.A.T."/>
            <person name="Koren S."/>
            <person name="Bechman K.B."/>
            <person name="Herman A."/>
            <person name="Abrahante J.E."/>
            <person name="Garbe J."/>
        </authorList>
    </citation>
    <scope>NUCLEOTIDE SEQUENCE</scope>
    <source>
        <strain evidence="1">Duluth1</strain>
        <tissue evidence="1">Whole animal</tissue>
    </source>
</reference>
<sequence>MTAGKNIVPRGSAIITWLDIRQGFYPAKLILFKSLRRGYFRLSEQEAMINNIGGPGRVNYFFVSTECSNDQLNLKKMEIHTVIC</sequence>